<dbReference type="EMBL" id="MHQL01000048">
    <property type="protein sequence ID" value="OHA02029.1"/>
    <property type="molecule type" value="Genomic_DNA"/>
</dbReference>
<dbReference type="AlphaFoldDB" id="A0A1G2KUE5"/>
<name>A0A1G2KUE5_9BACT</name>
<accession>A0A1G2KUE5</accession>
<reference evidence="2 3" key="1">
    <citation type="journal article" date="2016" name="Nat. Commun.">
        <title>Thousands of microbial genomes shed light on interconnected biogeochemical processes in an aquifer system.</title>
        <authorList>
            <person name="Anantharaman K."/>
            <person name="Brown C.T."/>
            <person name="Hug L.A."/>
            <person name="Sharon I."/>
            <person name="Castelle C.J."/>
            <person name="Probst A.J."/>
            <person name="Thomas B.C."/>
            <person name="Singh A."/>
            <person name="Wilkins M.J."/>
            <person name="Karaoz U."/>
            <person name="Brodie E.L."/>
            <person name="Williams K.H."/>
            <person name="Hubbard S.S."/>
            <person name="Banfield J.F."/>
        </authorList>
    </citation>
    <scope>NUCLEOTIDE SEQUENCE [LARGE SCALE GENOMIC DNA]</scope>
</reference>
<evidence type="ECO:0000313" key="3">
    <source>
        <dbReference type="Proteomes" id="UP000177811"/>
    </source>
</evidence>
<proteinExistence type="predicted"/>
<keyword evidence="1" id="KW-0812">Transmembrane</keyword>
<evidence type="ECO:0000256" key="1">
    <source>
        <dbReference type="SAM" id="Phobius"/>
    </source>
</evidence>
<comment type="caution">
    <text evidence="2">The sequence shown here is derived from an EMBL/GenBank/DDBJ whole genome shotgun (WGS) entry which is preliminary data.</text>
</comment>
<sequence>MLQWLWFFTLALVANAAILGVQFWQVKHAANLILFGYHFSSVWTFWLAFSAVMVVVYFPINYLFFYLYWYGYHVVFPGRAWHVQESVWLAALVVTFFVGWLYLGELPAKNAIVAVFFLACALIAIVWK</sequence>
<organism evidence="2 3">
    <name type="scientific">Candidatus Sungbacteria bacterium RIFCSPHIGHO2_02_FULL_51_29</name>
    <dbReference type="NCBI Taxonomy" id="1802273"/>
    <lineage>
        <taxon>Bacteria</taxon>
        <taxon>Candidatus Sungiibacteriota</taxon>
    </lineage>
</organism>
<gene>
    <name evidence="2" type="ORF">A3C16_05740</name>
</gene>
<feature type="transmembrane region" description="Helical" evidence="1">
    <location>
        <begin position="86"/>
        <end position="103"/>
    </location>
</feature>
<keyword evidence="1" id="KW-0472">Membrane</keyword>
<protein>
    <submittedName>
        <fullName evidence="2">Uncharacterized protein</fullName>
    </submittedName>
</protein>
<keyword evidence="1" id="KW-1133">Transmembrane helix</keyword>
<feature type="transmembrane region" description="Helical" evidence="1">
    <location>
        <begin position="109"/>
        <end position="127"/>
    </location>
</feature>
<feature type="transmembrane region" description="Helical" evidence="1">
    <location>
        <begin position="40"/>
        <end position="65"/>
    </location>
</feature>
<evidence type="ECO:0000313" key="2">
    <source>
        <dbReference type="EMBL" id="OHA02029.1"/>
    </source>
</evidence>
<dbReference type="Proteomes" id="UP000177811">
    <property type="component" value="Unassembled WGS sequence"/>
</dbReference>